<name>A0ABQ5PA31_9ACTN</name>
<dbReference type="EMBL" id="BSBI01000020">
    <property type="protein sequence ID" value="GLF99445.1"/>
    <property type="molecule type" value="Genomic_DNA"/>
</dbReference>
<comment type="caution">
    <text evidence="2">The sequence shown here is derived from an EMBL/GenBank/DDBJ whole genome shotgun (WGS) entry which is preliminary data.</text>
</comment>
<evidence type="ECO:0000313" key="2">
    <source>
        <dbReference type="EMBL" id="GLF99445.1"/>
    </source>
</evidence>
<evidence type="ECO:0000256" key="1">
    <source>
        <dbReference type="SAM" id="MobiDB-lite"/>
    </source>
</evidence>
<proteinExistence type="predicted"/>
<feature type="region of interest" description="Disordered" evidence="1">
    <location>
        <begin position="128"/>
        <end position="169"/>
    </location>
</feature>
<organism evidence="2 3">
    <name type="scientific">Streptomyces yaizuensis</name>
    <dbReference type="NCBI Taxonomy" id="2989713"/>
    <lineage>
        <taxon>Bacteria</taxon>
        <taxon>Bacillati</taxon>
        <taxon>Actinomycetota</taxon>
        <taxon>Actinomycetes</taxon>
        <taxon>Kitasatosporales</taxon>
        <taxon>Streptomycetaceae</taxon>
        <taxon>Streptomyces</taxon>
    </lineage>
</organism>
<sequence>MSSSFGLKGMILGPLSAARSYARTHTLFTELDVPRCAAQIELALVVVNEVFGQLALSARQYEQLTTDERLSLRDRACARLWIGTALGKEGDNAHAGRVMAAAIREFGELGEPEDWSVAHQKLALAHRGSGDLSGADGHAVRPDPSAAQHREHPTALQGSAGPPYRLSGQ</sequence>
<evidence type="ECO:0000313" key="3">
    <source>
        <dbReference type="Proteomes" id="UP001291653"/>
    </source>
</evidence>
<keyword evidence="3" id="KW-1185">Reference proteome</keyword>
<dbReference type="Proteomes" id="UP001291653">
    <property type="component" value="Unassembled WGS sequence"/>
</dbReference>
<accession>A0ABQ5PA31</accession>
<protein>
    <submittedName>
        <fullName evidence="2">Uncharacterized protein</fullName>
    </submittedName>
</protein>
<reference evidence="2 3" key="1">
    <citation type="submission" date="2022-10" db="EMBL/GenBank/DDBJ databases">
        <title>Draft genome sequence of Streptomyces sp. YSPA8.</title>
        <authorList>
            <person name="Moriuchi R."/>
            <person name="Dohra H."/>
            <person name="Yamamura H."/>
            <person name="Kodani S."/>
        </authorList>
    </citation>
    <scope>NUCLEOTIDE SEQUENCE [LARGE SCALE GENOMIC DNA]</scope>
    <source>
        <strain evidence="2 3">YSPA8</strain>
    </source>
</reference>
<gene>
    <name evidence="2" type="ORF">SYYSPA8_34130</name>
</gene>
<dbReference type="RefSeq" id="WP_323451383.1">
    <property type="nucleotide sequence ID" value="NZ_BSBI01000020.1"/>
</dbReference>